<organism evidence="8 9">
    <name type="scientific">Rhamnusium bicolor</name>
    <dbReference type="NCBI Taxonomy" id="1586634"/>
    <lineage>
        <taxon>Eukaryota</taxon>
        <taxon>Metazoa</taxon>
        <taxon>Ecdysozoa</taxon>
        <taxon>Arthropoda</taxon>
        <taxon>Hexapoda</taxon>
        <taxon>Insecta</taxon>
        <taxon>Pterygota</taxon>
        <taxon>Neoptera</taxon>
        <taxon>Endopterygota</taxon>
        <taxon>Coleoptera</taxon>
        <taxon>Polyphaga</taxon>
        <taxon>Cucujiformia</taxon>
        <taxon>Chrysomeloidea</taxon>
        <taxon>Cerambycidae</taxon>
        <taxon>Lepturinae</taxon>
        <taxon>Rhagiini</taxon>
        <taxon>Rhamnusium</taxon>
    </lineage>
</organism>
<comment type="caution">
    <text evidence="8">The sequence shown here is derived from an EMBL/GenBank/DDBJ whole genome shotgun (WGS) entry which is preliminary data.</text>
</comment>
<dbReference type="Proteomes" id="UP001162156">
    <property type="component" value="Unassembled WGS sequence"/>
</dbReference>
<evidence type="ECO:0000256" key="5">
    <source>
        <dbReference type="SAM" id="Phobius"/>
    </source>
</evidence>
<dbReference type="EMBL" id="JANEYF010002409">
    <property type="protein sequence ID" value="KAJ8946911.1"/>
    <property type="molecule type" value="Genomic_DNA"/>
</dbReference>
<name>A0AAV8Y690_9CUCU</name>
<reference evidence="8" key="1">
    <citation type="journal article" date="2023" name="Insect Mol. Biol.">
        <title>Genome sequencing provides insights into the evolution of gene families encoding plant cell wall-degrading enzymes in longhorned beetles.</title>
        <authorList>
            <person name="Shin N.R."/>
            <person name="Okamura Y."/>
            <person name="Kirsch R."/>
            <person name="Pauchet Y."/>
        </authorList>
    </citation>
    <scope>NUCLEOTIDE SEQUENCE</scope>
    <source>
        <strain evidence="8">RBIC_L_NR</strain>
    </source>
</reference>
<keyword evidence="9" id="KW-1185">Reference proteome</keyword>
<evidence type="ECO:0000256" key="3">
    <source>
        <dbReference type="ARBA" id="ARBA00022989"/>
    </source>
</evidence>
<evidence type="ECO:0000256" key="6">
    <source>
        <dbReference type="SAM" id="SignalP"/>
    </source>
</evidence>
<feature type="signal peptide" evidence="6">
    <location>
        <begin position="1"/>
        <end position="22"/>
    </location>
</feature>
<gene>
    <name evidence="8" type="ORF">NQ314_008710</name>
</gene>
<comment type="subcellular location">
    <subcellularLocation>
        <location evidence="1">Membrane</location>
        <topology evidence="1">Multi-pass membrane protein</topology>
    </subcellularLocation>
</comment>
<dbReference type="Gene3D" id="1.20.1250.20">
    <property type="entry name" value="MFS general substrate transporter like domains"/>
    <property type="match status" value="1"/>
</dbReference>
<feature type="transmembrane region" description="Helical" evidence="5">
    <location>
        <begin position="110"/>
        <end position="132"/>
    </location>
</feature>
<dbReference type="PROSITE" id="PS00217">
    <property type="entry name" value="SUGAR_TRANSPORT_2"/>
    <property type="match status" value="1"/>
</dbReference>
<evidence type="ECO:0000313" key="8">
    <source>
        <dbReference type="EMBL" id="KAJ8946911.1"/>
    </source>
</evidence>
<dbReference type="InterPro" id="IPR050549">
    <property type="entry name" value="MFS_Trehalose_Transporter"/>
</dbReference>
<proteinExistence type="predicted"/>
<evidence type="ECO:0000259" key="7">
    <source>
        <dbReference type="PROSITE" id="PS50850"/>
    </source>
</evidence>
<feature type="transmembrane region" description="Helical" evidence="5">
    <location>
        <begin position="57"/>
        <end position="78"/>
    </location>
</feature>
<protein>
    <recommendedName>
        <fullName evidence="7">Major facilitator superfamily (MFS) profile domain-containing protein</fullName>
    </recommendedName>
</protein>
<dbReference type="InterPro" id="IPR036259">
    <property type="entry name" value="MFS_trans_sf"/>
</dbReference>
<dbReference type="AlphaFoldDB" id="A0AAV8Y690"/>
<dbReference type="InterPro" id="IPR005828">
    <property type="entry name" value="MFS_sugar_transport-like"/>
</dbReference>
<evidence type="ECO:0000256" key="1">
    <source>
        <dbReference type="ARBA" id="ARBA00004141"/>
    </source>
</evidence>
<accession>A0AAV8Y690</accession>
<keyword evidence="2 5" id="KW-0812">Transmembrane</keyword>
<dbReference type="PANTHER" id="PTHR48021">
    <property type="match status" value="1"/>
</dbReference>
<evidence type="ECO:0000256" key="2">
    <source>
        <dbReference type="ARBA" id="ARBA00022692"/>
    </source>
</evidence>
<feature type="chain" id="PRO_5043575005" description="Major facilitator superfamily (MFS) profile domain-containing protein" evidence="6">
    <location>
        <begin position="23"/>
        <end position="249"/>
    </location>
</feature>
<evidence type="ECO:0000313" key="9">
    <source>
        <dbReference type="Proteomes" id="UP001162156"/>
    </source>
</evidence>
<feature type="transmembrane region" description="Helical" evidence="5">
    <location>
        <begin position="85"/>
        <end position="104"/>
    </location>
</feature>
<dbReference type="InterPro" id="IPR005829">
    <property type="entry name" value="Sugar_transporter_CS"/>
</dbReference>
<dbReference type="GO" id="GO:0022857">
    <property type="term" value="F:transmembrane transporter activity"/>
    <property type="evidence" value="ECO:0007669"/>
    <property type="project" value="InterPro"/>
</dbReference>
<dbReference type="SUPFAM" id="SSF103473">
    <property type="entry name" value="MFS general substrate transporter"/>
    <property type="match status" value="1"/>
</dbReference>
<dbReference type="GO" id="GO:0016020">
    <property type="term" value="C:membrane"/>
    <property type="evidence" value="ECO:0007669"/>
    <property type="project" value="UniProtKB-SubCell"/>
</dbReference>
<keyword evidence="6" id="KW-0732">Signal</keyword>
<sequence length="249" mass="28050">MVTKYLSYTLLVVFAVDLLATSGDITLSWTSPVYPKLYSNDSSKNPLEDPITEDEDAWIGSLVMIGAMIGPLPFGFISEHFGRKIGLLCIGIPHIFSYFTMAFANNIYLFYFGRLFGGLAMGGGYTLLPMYIAEISQDSNRGMMSQTLNVFWSIGNFIPYAIGPFVSIMWFNIILACIPSTFFIIFLLLAPETPYYLVGVNKLKNAQKSLMLLRSTNEEGVRAELDYIKAHFKKEENGHFSDIFKKQRT</sequence>
<dbReference type="PANTHER" id="PTHR48021:SF47">
    <property type="entry name" value="GH17672P"/>
    <property type="match status" value="1"/>
</dbReference>
<feature type="domain" description="Major facilitator superfamily (MFS) profile" evidence="7">
    <location>
        <begin position="10"/>
        <end position="249"/>
    </location>
</feature>
<dbReference type="Pfam" id="PF00083">
    <property type="entry name" value="Sugar_tr"/>
    <property type="match status" value="1"/>
</dbReference>
<dbReference type="InterPro" id="IPR020846">
    <property type="entry name" value="MFS_dom"/>
</dbReference>
<feature type="transmembrane region" description="Helical" evidence="5">
    <location>
        <begin position="168"/>
        <end position="189"/>
    </location>
</feature>
<dbReference type="PROSITE" id="PS50850">
    <property type="entry name" value="MFS"/>
    <property type="match status" value="1"/>
</dbReference>
<keyword evidence="4 5" id="KW-0472">Membrane</keyword>
<keyword evidence="3 5" id="KW-1133">Transmembrane helix</keyword>
<evidence type="ECO:0000256" key="4">
    <source>
        <dbReference type="ARBA" id="ARBA00023136"/>
    </source>
</evidence>